<name>A0AC60NZY2_IXOPE</name>
<organism evidence="1 2">
    <name type="scientific">Ixodes persulcatus</name>
    <name type="common">Taiga tick</name>
    <dbReference type="NCBI Taxonomy" id="34615"/>
    <lineage>
        <taxon>Eukaryota</taxon>
        <taxon>Metazoa</taxon>
        <taxon>Ecdysozoa</taxon>
        <taxon>Arthropoda</taxon>
        <taxon>Chelicerata</taxon>
        <taxon>Arachnida</taxon>
        <taxon>Acari</taxon>
        <taxon>Parasitiformes</taxon>
        <taxon>Ixodida</taxon>
        <taxon>Ixodoidea</taxon>
        <taxon>Ixodidae</taxon>
        <taxon>Ixodinae</taxon>
        <taxon>Ixodes</taxon>
    </lineage>
</organism>
<feature type="non-terminal residue" evidence="1">
    <location>
        <position position="1"/>
    </location>
</feature>
<keyword evidence="2" id="KW-1185">Reference proteome</keyword>
<dbReference type="EMBL" id="JABSTQ010011332">
    <property type="protein sequence ID" value="KAG0412651.1"/>
    <property type="molecule type" value="Genomic_DNA"/>
</dbReference>
<accession>A0AC60NZY2</accession>
<comment type="caution">
    <text evidence="1">The sequence shown here is derived from an EMBL/GenBank/DDBJ whole genome shotgun (WGS) entry which is preliminary data.</text>
</comment>
<reference evidence="1 2" key="1">
    <citation type="journal article" date="2020" name="Cell">
        <title>Large-Scale Comparative Analyses of Tick Genomes Elucidate Their Genetic Diversity and Vector Capacities.</title>
        <authorList>
            <consortium name="Tick Genome and Microbiome Consortium (TIGMIC)"/>
            <person name="Jia N."/>
            <person name="Wang J."/>
            <person name="Shi W."/>
            <person name="Du L."/>
            <person name="Sun Y."/>
            <person name="Zhan W."/>
            <person name="Jiang J.F."/>
            <person name="Wang Q."/>
            <person name="Zhang B."/>
            <person name="Ji P."/>
            <person name="Bell-Sakyi L."/>
            <person name="Cui X.M."/>
            <person name="Yuan T.T."/>
            <person name="Jiang B.G."/>
            <person name="Yang W.F."/>
            <person name="Lam T.T."/>
            <person name="Chang Q.C."/>
            <person name="Ding S.J."/>
            <person name="Wang X.J."/>
            <person name="Zhu J.G."/>
            <person name="Ruan X.D."/>
            <person name="Zhao L."/>
            <person name="Wei J.T."/>
            <person name="Ye R.Z."/>
            <person name="Que T.C."/>
            <person name="Du C.H."/>
            <person name="Zhou Y.H."/>
            <person name="Cheng J.X."/>
            <person name="Dai P.F."/>
            <person name="Guo W.B."/>
            <person name="Han X.H."/>
            <person name="Huang E.J."/>
            <person name="Li L.F."/>
            <person name="Wei W."/>
            <person name="Gao Y.C."/>
            <person name="Liu J.Z."/>
            <person name="Shao H.Z."/>
            <person name="Wang X."/>
            <person name="Wang C.C."/>
            <person name="Yang T.C."/>
            <person name="Huo Q.B."/>
            <person name="Li W."/>
            <person name="Chen H.Y."/>
            <person name="Chen S.E."/>
            <person name="Zhou L.G."/>
            <person name="Ni X.B."/>
            <person name="Tian J.H."/>
            <person name="Sheng Y."/>
            <person name="Liu T."/>
            <person name="Pan Y.S."/>
            <person name="Xia L.Y."/>
            <person name="Li J."/>
            <person name="Zhao F."/>
            <person name="Cao W.C."/>
        </authorList>
    </citation>
    <scope>NUCLEOTIDE SEQUENCE [LARGE SCALE GENOMIC DNA]</scope>
    <source>
        <strain evidence="1">Iper-2018</strain>
    </source>
</reference>
<sequence length="1351" mass="147759">IHGAVVAAAMFPWKKAKDKDDKSKRRDDKKGSSSGDGRRRHLVISGPIPTRVGGALVSPLPEEDDCPSTDAGPAPVDAKKPPPVPPKKPAVARTLSVPKARPPDRPAPRSSSLVAQPLASVFKQAVRNGHAVVDAQAPAARAAPVSAGLCLPPIRTALRCPQPRVLTVVRQPSGDFGFSLRRSALSDGLAGDDRRRTLMFAEPSTLGSGGGGTGLLPGDRLLEVNGASVDERTREEVVEMVRSSGDRVSLKVQPLPELCEIVARVAGGGPPGATQGRHRTLSRTGSRRHRTLGAKTDEEIAEERQWLQSEKVWVLFDGGYAGASLVKGDQVTPREGRVRVRLDATGELLDVDQEDVDKAGLLHALRGRFASGLVHCYAGPALLCFNPQRPLAIYSEKVMRLLRDCPADDLPPHVFAVAQAAHAALVSTRRDQTVLFLGRSGAGKTGAAKQVLQYLAITCSPSTQAGAPMAEKLTAASALLESFGNSRTWANANASRFSQLFSLEFDIAGQLVSASVQSEKKCAQALMLERWRASGLRKGEPNFHIFHYLLAGVGDSLRKELFLESLDEQNLFVMPQRKPEERSKCALMWELVQGSLLTLGVRESEARGLWSVLGAICHLGEAGTLRGTSGRLQFQRGDSAQRAALLLGTSVEDLHRAVFAHEALLSAGGNSRLASRTGDGDLQEPLQDFVAALYIEVFGAVVSLVNRALGSAGRSVATVQVLDCPGFQSGKLATLEDLCHNYVQERLQLLFHQHTFLAQQERYQQEKVAVEEAGEVVSPQGLVSLLDRIPPQGAALRASSCDLQQTDQSCGLLQLLDDEALYPGNTDDAFLDRLLRMGPSNDGREQRLVQPGPREGQFVLHHQLGSLPVTYGVQGWLRAAREGPAFRQAQPLLQESHKEQLAQLFGCSRGPLASAGSTLSLDAGASSSLRRTPSIRRAQSVAAAKRRSLPLQVKYTTDGMLEVLRRTRLHFVHCLVPSMQPLEQGAGGAADDAHFDVPLVRSQLKGAQVLDAVRLRKQGFPENLQYTEFRRRYSLLASADCTPERGDERAAVEALLRHLDLEPSSFRLGLSQIFLRAGTLSQLEAQRDERLSEEVVRLQARARGFLARRRHQQRKIAPVLNVHPYEEQLKSTLVSAGPPDPNAVESGEVGQLRAKLEKAEKERSELRQNHDLLEAKVGDLWADLGQEQAASAQAAEMLEAETAERLRLDKEVRELQARCCQLQQQKDRLEMEAMESRMLRSADLNGHLSDEDDGVGGSSVYKQKYERAVREAEMTRRKASQQHEEELEKQLLARKATEKRLTEALDSLEEGRQAVGQWKRKAQKLAAELQDLKLLVEEHMARNAELERKQR</sequence>
<feature type="non-terminal residue" evidence="1">
    <location>
        <position position="1351"/>
    </location>
</feature>
<evidence type="ECO:0000313" key="2">
    <source>
        <dbReference type="Proteomes" id="UP000805193"/>
    </source>
</evidence>
<dbReference type="Proteomes" id="UP000805193">
    <property type="component" value="Unassembled WGS sequence"/>
</dbReference>
<evidence type="ECO:0000313" key="1">
    <source>
        <dbReference type="EMBL" id="KAG0412651.1"/>
    </source>
</evidence>
<protein>
    <submittedName>
        <fullName evidence="1">Uncharacterized protein</fullName>
    </submittedName>
</protein>
<proteinExistence type="predicted"/>
<gene>
    <name evidence="1" type="ORF">HPB47_010194</name>
</gene>